<accession>A0A0L0CFE7</accession>
<reference evidence="3 4" key="1">
    <citation type="journal article" date="2015" name="Nat. Commun.">
        <title>Lucilia cuprina genome unlocks parasitic fly biology to underpin future interventions.</title>
        <authorList>
            <person name="Anstead C.A."/>
            <person name="Korhonen P.K."/>
            <person name="Young N.D."/>
            <person name="Hall R.S."/>
            <person name="Jex A.R."/>
            <person name="Murali S.C."/>
            <person name="Hughes D.S."/>
            <person name="Lee S.F."/>
            <person name="Perry T."/>
            <person name="Stroehlein A.J."/>
            <person name="Ansell B.R."/>
            <person name="Breugelmans B."/>
            <person name="Hofmann A."/>
            <person name="Qu J."/>
            <person name="Dugan S."/>
            <person name="Lee S.L."/>
            <person name="Chao H."/>
            <person name="Dinh H."/>
            <person name="Han Y."/>
            <person name="Doddapaneni H.V."/>
            <person name="Worley K.C."/>
            <person name="Muzny D.M."/>
            <person name="Ioannidis P."/>
            <person name="Waterhouse R.M."/>
            <person name="Zdobnov E.M."/>
            <person name="James P.J."/>
            <person name="Bagnall N.H."/>
            <person name="Kotze A.C."/>
            <person name="Gibbs R.A."/>
            <person name="Richards S."/>
            <person name="Batterham P."/>
            <person name="Gasser R.B."/>
        </authorList>
    </citation>
    <scope>NUCLEOTIDE SEQUENCE [LARGE SCALE GENOMIC DNA]</scope>
    <source>
        <strain evidence="3 4">LS</strain>
        <tissue evidence="3">Full body</tissue>
    </source>
</reference>
<dbReference type="Proteomes" id="UP000037069">
    <property type="component" value="Unassembled WGS sequence"/>
</dbReference>
<dbReference type="OrthoDB" id="6612236at2759"/>
<name>A0A0L0CFE7_LUCCU</name>
<dbReference type="STRING" id="7375.A0A0L0CFE7"/>
<feature type="compositionally biased region" description="Low complexity" evidence="1">
    <location>
        <begin position="123"/>
        <end position="135"/>
    </location>
</feature>
<feature type="region of interest" description="Disordered" evidence="1">
    <location>
        <begin position="28"/>
        <end position="55"/>
    </location>
</feature>
<keyword evidence="2" id="KW-0732">Signal</keyword>
<dbReference type="OMA" id="NQPFWFL"/>
<feature type="signal peptide" evidence="2">
    <location>
        <begin position="1"/>
        <end position="25"/>
    </location>
</feature>
<feature type="chain" id="PRO_5005536310" description="DUF4794 domain-containing protein" evidence="2">
    <location>
        <begin position="26"/>
        <end position="195"/>
    </location>
</feature>
<comment type="caution">
    <text evidence="3">The sequence shown here is derived from an EMBL/GenBank/DDBJ whole genome shotgun (WGS) entry which is preliminary data.</text>
</comment>
<dbReference type="EMBL" id="JRES01000558">
    <property type="protein sequence ID" value="KNC30224.1"/>
    <property type="molecule type" value="Genomic_DNA"/>
</dbReference>
<gene>
    <name evidence="3" type="ORF">FF38_06989</name>
</gene>
<keyword evidence="4" id="KW-1185">Reference proteome</keyword>
<protein>
    <recommendedName>
        <fullName evidence="5">DUF4794 domain-containing protein</fullName>
    </recommendedName>
</protein>
<evidence type="ECO:0000313" key="3">
    <source>
        <dbReference type="EMBL" id="KNC30224.1"/>
    </source>
</evidence>
<sequence>MAKIIKNHQIGIVVITLLVMPSSWAQRPSFAGSRPTNGLNQKDKYHSTTPTNTDIQNRFGSADVPTVPNQIPFGQTQKPPVGYPVVFPESVYTALARPSNNNNIGTSVVFEDRFGDDNTNTISPSSSSNPSSSSSQRPGVPLDAHGDQLLIDQLNRIPIDKRPFWFINYQAIEAQRNGTTNNFAGAQSSRGSFFG</sequence>
<dbReference type="AlphaFoldDB" id="A0A0L0CFE7"/>
<feature type="region of interest" description="Disordered" evidence="1">
    <location>
        <begin position="115"/>
        <end position="144"/>
    </location>
</feature>
<evidence type="ECO:0008006" key="5">
    <source>
        <dbReference type="Google" id="ProtNLM"/>
    </source>
</evidence>
<evidence type="ECO:0000256" key="1">
    <source>
        <dbReference type="SAM" id="MobiDB-lite"/>
    </source>
</evidence>
<organism evidence="3 4">
    <name type="scientific">Lucilia cuprina</name>
    <name type="common">Green bottle fly</name>
    <name type="synonym">Australian sheep blowfly</name>
    <dbReference type="NCBI Taxonomy" id="7375"/>
    <lineage>
        <taxon>Eukaryota</taxon>
        <taxon>Metazoa</taxon>
        <taxon>Ecdysozoa</taxon>
        <taxon>Arthropoda</taxon>
        <taxon>Hexapoda</taxon>
        <taxon>Insecta</taxon>
        <taxon>Pterygota</taxon>
        <taxon>Neoptera</taxon>
        <taxon>Endopterygota</taxon>
        <taxon>Diptera</taxon>
        <taxon>Brachycera</taxon>
        <taxon>Muscomorpha</taxon>
        <taxon>Oestroidea</taxon>
        <taxon>Calliphoridae</taxon>
        <taxon>Luciliinae</taxon>
        <taxon>Lucilia</taxon>
    </lineage>
</organism>
<evidence type="ECO:0000256" key="2">
    <source>
        <dbReference type="SAM" id="SignalP"/>
    </source>
</evidence>
<proteinExistence type="predicted"/>
<evidence type="ECO:0000313" key="4">
    <source>
        <dbReference type="Proteomes" id="UP000037069"/>
    </source>
</evidence>